<dbReference type="OrthoDB" id="40370at10239"/>
<organism evidence="1 2">
    <name type="scientific">Escherichia phage 121Q</name>
    <dbReference type="NCBI Taxonomy" id="1555202"/>
    <lineage>
        <taxon>Viruses</taxon>
        <taxon>Duplodnaviria</taxon>
        <taxon>Heunggongvirae</taxon>
        <taxon>Uroviricota</taxon>
        <taxon>Caudoviricetes</taxon>
        <taxon>Asteriusvirus</taxon>
        <taxon>Asteriusvirus av121Q</taxon>
    </lineage>
</organism>
<dbReference type="GeneID" id="22111143"/>
<sequence>MKILEVLLEKDASGTLYVGNEFSPDPIDMLQRIQTLTQNISVKKPFQKELEIFCDKDIEQHDNVISDIKSLLTKNGYVEYNPPIVIVIPDFMKGTI</sequence>
<evidence type="ECO:0000313" key="1">
    <source>
        <dbReference type="EMBL" id="AIT14000.1"/>
    </source>
</evidence>
<protein>
    <submittedName>
        <fullName evidence="1">Uncharacterized protein</fullName>
    </submittedName>
</protein>
<dbReference type="EMBL" id="KM507819">
    <property type="protein sequence ID" value="AIT14000.1"/>
    <property type="molecule type" value="Genomic_DNA"/>
</dbReference>
<dbReference type="KEGG" id="vg:22111143"/>
<name>A0A097EX55_9CAUD</name>
<gene>
    <name evidence="1" type="primary">103</name>
    <name evidence="1" type="ORF">PBI_121Q_103</name>
</gene>
<proteinExistence type="predicted"/>
<keyword evidence="2" id="KW-1185">Reference proteome</keyword>
<dbReference type="RefSeq" id="YP_009101697.1">
    <property type="nucleotide sequence ID" value="NC_025447.1"/>
</dbReference>
<reference evidence="1 2" key="1">
    <citation type="submission" date="2014-09" db="EMBL/GenBank/DDBJ databases">
        <authorList>
            <person name="Lapin J.S."/>
            <person name="Pope W.H."/>
            <person name="Hua J."/>
            <person name="Ford M.E."/>
            <person name="Conway J.F."/>
            <person name="Hatfull G.F."/>
            <person name="Hendrix R.W."/>
        </authorList>
    </citation>
    <scope>NUCLEOTIDE SEQUENCE [LARGE SCALE GENOMIC DNA]</scope>
</reference>
<accession>A0A097EX55</accession>
<evidence type="ECO:0000313" key="2">
    <source>
        <dbReference type="Proteomes" id="UP000029889"/>
    </source>
</evidence>
<dbReference type="Proteomes" id="UP000029889">
    <property type="component" value="Segment"/>
</dbReference>